<gene>
    <name evidence="1" type="ORF">NCTC9381_02637</name>
</gene>
<dbReference type="Proteomes" id="UP000254640">
    <property type="component" value="Unassembled WGS sequence"/>
</dbReference>
<protein>
    <submittedName>
        <fullName evidence="1">Uncharacterized protein</fullName>
    </submittedName>
</protein>
<dbReference type="EMBL" id="UGSO01000001">
    <property type="protein sequence ID" value="SUB16721.1"/>
    <property type="molecule type" value="Genomic_DNA"/>
</dbReference>
<dbReference type="AlphaFoldDB" id="A0A379AFU5"/>
<evidence type="ECO:0000313" key="2">
    <source>
        <dbReference type="Proteomes" id="UP000254640"/>
    </source>
</evidence>
<evidence type="ECO:0000313" key="1">
    <source>
        <dbReference type="EMBL" id="SUB16721.1"/>
    </source>
</evidence>
<sequence length="82" mass="8945">MSRVKTTEKIVTVIKAAAGGNLANQTILGAQQIFCLTELQLTQVMTDSHPGLLTEKLPQRPFAELVQLTKLREIKGAGNRTL</sequence>
<reference evidence="1 2" key="1">
    <citation type="submission" date="2018-06" db="EMBL/GenBank/DDBJ databases">
        <authorList>
            <consortium name="Pathogen Informatics"/>
            <person name="Doyle S."/>
        </authorList>
    </citation>
    <scope>NUCLEOTIDE SEQUENCE [LARGE SCALE GENOMIC DNA]</scope>
    <source>
        <strain evidence="1 2">NCTC9381</strain>
    </source>
</reference>
<accession>A0A379AFU5</accession>
<name>A0A379AFU5_ENTAG</name>
<proteinExistence type="predicted"/>
<organism evidence="1 2">
    <name type="scientific">Enterobacter agglomerans</name>
    <name type="common">Erwinia herbicola</name>
    <name type="synonym">Pantoea agglomerans</name>
    <dbReference type="NCBI Taxonomy" id="549"/>
    <lineage>
        <taxon>Bacteria</taxon>
        <taxon>Pseudomonadati</taxon>
        <taxon>Pseudomonadota</taxon>
        <taxon>Gammaproteobacteria</taxon>
        <taxon>Enterobacterales</taxon>
        <taxon>Erwiniaceae</taxon>
        <taxon>Pantoea</taxon>
        <taxon>Pantoea agglomerans group</taxon>
    </lineage>
</organism>
<keyword evidence="2" id="KW-1185">Reference proteome</keyword>